<dbReference type="InterPro" id="IPR035919">
    <property type="entry name" value="EAL_sf"/>
</dbReference>
<dbReference type="PANTHER" id="PTHR33121">
    <property type="entry name" value="CYCLIC DI-GMP PHOSPHODIESTERASE PDEF"/>
    <property type="match status" value="1"/>
</dbReference>
<dbReference type="EMBL" id="LFBU01000002">
    <property type="protein sequence ID" value="KMQ73071.1"/>
    <property type="molecule type" value="Genomic_DNA"/>
</dbReference>
<evidence type="ECO:0000259" key="1">
    <source>
        <dbReference type="PROSITE" id="PS50883"/>
    </source>
</evidence>
<evidence type="ECO:0000313" key="3">
    <source>
        <dbReference type="Proteomes" id="UP000036102"/>
    </source>
</evidence>
<sequence length="203" mass="22533">MKIGHDPRNDRSRSPEYAPIAYRGKTRVSVSLDDGEVFDKAFPEYFLRKIRSQAIEPTRIALEVCESAVLSEAAWQRVIPELARCGFRVMVKRYIADNAGFDVLASPHIAAIKVAPQVIAELPGSILARRFLRGLQALANAINKQLIVDGVETLGQALWLEALGCKTFQGTFYGLAMDARNVRHFVLEGRQHASPIVFKPVTS</sequence>
<organism evidence="2 3">
    <name type="scientific">Marinobacter subterrani</name>
    <dbReference type="NCBI Taxonomy" id="1658765"/>
    <lineage>
        <taxon>Bacteria</taxon>
        <taxon>Pseudomonadati</taxon>
        <taxon>Pseudomonadota</taxon>
        <taxon>Gammaproteobacteria</taxon>
        <taxon>Pseudomonadales</taxon>
        <taxon>Marinobacteraceae</taxon>
        <taxon>Marinobacter</taxon>
    </lineage>
</organism>
<accession>A0A0J7J582</accession>
<evidence type="ECO:0000313" key="2">
    <source>
        <dbReference type="EMBL" id="KMQ73071.1"/>
    </source>
</evidence>
<protein>
    <submittedName>
        <fullName evidence="2">EAL domain</fullName>
    </submittedName>
</protein>
<dbReference type="InterPro" id="IPR050706">
    <property type="entry name" value="Cyclic-di-GMP_PDE-like"/>
</dbReference>
<dbReference type="InterPro" id="IPR001633">
    <property type="entry name" value="EAL_dom"/>
</dbReference>
<dbReference type="Gene3D" id="3.20.20.450">
    <property type="entry name" value="EAL domain"/>
    <property type="match status" value="1"/>
</dbReference>
<feature type="domain" description="EAL" evidence="1">
    <location>
        <begin position="1"/>
        <end position="190"/>
    </location>
</feature>
<dbReference type="RefSeq" id="WP_048497364.1">
    <property type="nucleotide sequence ID" value="NZ_LFBU01000002.1"/>
</dbReference>
<dbReference type="AlphaFoldDB" id="A0A0J7J582"/>
<keyword evidence="3" id="KW-1185">Reference proteome</keyword>
<dbReference type="PROSITE" id="PS50883">
    <property type="entry name" value="EAL"/>
    <property type="match status" value="1"/>
</dbReference>
<dbReference type="Proteomes" id="UP000036102">
    <property type="component" value="Unassembled WGS sequence"/>
</dbReference>
<comment type="caution">
    <text evidence="2">The sequence shown here is derived from an EMBL/GenBank/DDBJ whole genome shotgun (WGS) entry which is preliminary data.</text>
</comment>
<dbReference type="GO" id="GO:0071111">
    <property type="term" value="F:cyclic-guanylate-specific phosphodiesterase activity"/>
    <property type="evidence" value="ECO:0007669"/>
    <property type="project" value="InterPro"/>
</dbReference>
<dbReference type="PANTHER" id="PTHR33121:SF70">
    <property type="entry name" value="SIGNALING PROTEIN YKOW"/>
    <property type="match status" value="1"/>
</dbReference>
<dbReference type="OrthoDB" id="9804951at2"/>
<dbReference type="PATRIC" id="fig|1658765.3.peg.3533"/>
<reference evidence="2 3" key="1">
    <citation type="submission" date="2015-06" db="EMBL/GenBank/DDBJ databases">
        <title>Marinobacter subterrani, a genetically tractable neutrophilic iron-oxidizing strain isolated from the Soudan Iron Mine.</title>
        <authorList>
            <person name="Bonis B.M."/>
            <person name="Gralnick J.A."/>
        </authorList>
    </citation>
    <scope>NUCLEOTIDE SEQUENCE [LARGE SCALE GENOMIC DNA]</scope>
    <source>
        <strain evidence="2 3">JG233</strain>
    </source>
</reference>
<dbReference type="Pfam" id="PF00563">
    <property type="entry name" value="EAL"/>
    <property type="match status" value="1"/>
</dbReference>
<dbReference type="SMART" id="SM00052">
    <property type="entry name" value="EAL"/>
    <property type="match status" value="1"/>
</dbReference>
<proteinExistence type="predicted"/>
<dbReference type="STRING" id="1658765.Msub_20267"/>
<name>A0A0J7J582_9GAMM</name>
<dbReference type="SUPFAM" id="SSF141868">
    <property type="entry name" value="EAL domain-like"/>
    <property type="match status" value="1"/>
</dbReference>
<gene>
    <name evidence="2" type="ORF">Msub_20267</name>
</gene>